<accession>A0A7R9C0W5</accession>
<dbReference type="PANTHER" id="PTHR23506:SF4">
    <property type="entry name" value="PORTABELLA"/>
    <property type="match status" value="1"/>
</dbReference>
<feature type="transmembrane region" description="Helical" evidence="7">
    <location>
        <begin position="144"/>
        <end position="165"/>
    </location>
</feature>
<keyword evidence="9" id="KW-1185">Reference proteome</keyword>
<evidence type="ECO:0000256" key="6">
    <source>
        <dbReference type="SAM" id="MobiDB-lite"/>
    </source>
</evidence>
<feature type="transmembrane region" description="Helical" evidence="7">
    <location>
        <begin position="82"/>
        <end position="101"/>
    </location>
</feature>
<name>A0A7R9C0W5_9CRUS</name>
<organism evidence="8">
    <name type="scientific">Notodromas monacha</name>
    <dbReference type="NCBI Taxonomy" id="399045"/>
    <lineage>
        <taxon>Eukaryota</taxon>
        <taxon>Metazoa</taxon>
        <taxon>Ecdysozoa</taxon>
        <taxon>Arthropoda</taxon>
        <taxon>Crustacea</taxon>
        <taxon>Oligostraca</taxon>
        <taxon>Ostracoda</taxon>
        <taxon>Podocopa</taxon>
        <taxon>Podocopida</taxon>
        <taxon>Cypridocopina</taxon>
        <taxon>Cypridoidea</taxon>
        <taxon>Cyprididae</taxon>
        <taxon>Notodromas</taxon>
    </lineage>
</organism>
<keyword evidence="4 7" id="KW-1133">Transmembrane helix</keyword>
<evidence type="ECO:0000256" key="7">
    <source>
        <dbReference type="SAM" id="Phobius"/>
    </source>
</evidence>
<evidence type="ECO:0000313" key="8">
    <source>
        <dbReference type="EMBL" id="CAD7283594.1"/>
    </source>
</evidence>
<feature type="transmembrane region" description="Helical" evidence="7">
    <location>
        <begin position="172"/>
        <end position="194"/>
    </location>
</feature>
<feature type="region of interest" description="Disordered" evidence="6">
    <location>
        <begin position="1"/>
        <end position="40"/>
    </location>
</feature>
<dbReference type="SUPFAM" id="SSF103473">
    <property type="entry name" value="MFS general substrate transporter"/>
    <property type="match status" value="1"/>
</dbReference>
<keyword evidence="2" id="KW-0813">Transport</keyword>
<dbReference type="EMBL" id="CAJPEX010005690">
    <property type="protein sequence ID" value="CAG0923746.1"/>
    <property type="molecule type" value="Genomic_DNA"/>
</dbReference>
<dbReference type="OrthoDB" id="5086884at2759"/>
<sequence>MTTGVATSRRRQLPSTARETMMRRSSQTRDDSTEANERATHEEAVQENIEVGFMFASKAFVQLLANPFVGPLTNRIGYSIPMFAGFFIMFLSTLILQLLVLQPKVMADEVPAPSLKQLLKDPYIMVVAEPSLPLWMRDTMKAPVWQHGAAFLPASISYLIGTNLFGPLGHRLGRWLASLLGLVIIGICLTQSILDLVPPLLIAKKIAIV</sequence>
<dbReference type="PANTHER" id="PTHR23506">
    <property type="entry name" value="GH10249P"/>
    <property type="match status" value="1"/>
</dbReference>
<keyword evidence="5 7" id="KW-0472">Membrane</keyword>
<gene>
    <name evidence="8" type="ORF">NMOB1V02_LOCUS11207</name>
</gene>
<dbReference type="GO" id="GO:0043195">
    <property type="term" value="C:terminal bouton"/>
    <property type="evidence" value="ECO:0007669"/>
    <property type="project" value="TreeGrafter"/>
</dbReference>
<reference evidence="8" key="1">
    <citation type="submission" date="2020-11" db="EMBL/GenBank/DDBJ databases">
        <authorList>
            <person name="Tran Van P."/>
        </authorList>
    </citation>
    <scope>NUCLEOTIDE SEQUENCE</scope>
</reference>
<dbReference type="GO" id="GO:0005335">
    <property type="term" value="F:serotonin:sodium:chloride symporter activity"/>
    <property type="evidence" value="ECO:0007669"/>
    <property type="project" value="TreeGrafter"/>
</dbReference>
<proteinExistence type="predicted"/>
<comment type="subcellular location">
    <subcellularLocation>
        <location evidence="1">Membrane</location>
        <topology evidence="1">Multi-pass membrane protein</topology>
    </subcellularLocation>
</comment>
<dbReference type="GO" id="GO:0015842">
    <property type="term" value="P:aminergic neurotransmitter loading into synaptic vesicle"/>
    <property type="evidence" value="ECO:0007669"/>
    <property type="project" value="TreeGrafter"/>
</dbReference>
<dbReference type="InterPro" id="IPR050930">
    <property type="entry name" value="MFS_Vesicular_Transporter"/>
</dbReference>
<keyword evidence="3 7" id="KW-0812">Transmembrane</keyword>
<dbReference type="AlphaFoldDB" id="A0A7R9C0W5"/>
<evidence type="ECO:0000256" key="2">
    <source>
        <dbReference type="ARBA" id="ARBA00022448"/>
    </source>
</evidence>
<evidence type="ECO:0000256" key="3">
    <source>
        <dbReference type="ARBA" id="ARBA00022692"/>
    </source>
</evidence>
<evidence type="ECO:0000313" key="9">
    <source>
        <dbReference type="Proteomes" id="UP000678499"/>
    </source>
</evidence>
<evidence type="ECO:0000256" key="4">
    <source>
        <dbReference type="ARBA" id="ARBA00022989"/>
    </source>
</evidence>
<dbReference type="EMBL" id="OA887727">
    <property type="protein sequence ID" value="CAD7283594.1"/>
    <property type="molecule type" value="Genomic_DNA"/>
</dbReference>
<dbReference type="Proteomes" id="UP000678499">
    <property type="component" value="Unassembled WGS sequence"/>
</dbReference>
<dbReference type="Gene3D" id="1.20.1250.20">
    <property type="entry name" value="MFS general substrate transporter like domains"/>
    <property type="match status" value="2"/>
</dbReference>
<evidence type="ECO:0000256" key="1">
    <source>
        <dbReference type="ARBA" id="ARBA00004141"/>
    </source>
</evidence>
<protein>
    <submittedName>
        <fullName evidence="8">Uncharacterized protein</fullName>
    </submittedName>
</protein>
<dbReference type="GO" id="GO:0030672">
    <property type="term" value="C:synaptic vesicle membrane"/>
    <property type="evidence" value="ECO:0007669"/>
    <property type="project" value="TreeGrafter"/>
</dbReference>
<feature type="compositionally biased region" description="Basic and acidic residues" evidence="6">
    <location>
        <begin position="27"/>
        <end position="40"/>
    </location>
</feature>
<evidence type="ECO:0000256" key="5">
    <source>
        <dbReference type="ARBA" id="ARBA00023136"/>
    </source>
</evidence>
<dbReference type="InterPro" id="IPR036259">
    <property type="entry name" value="MFS_trans_sf"/>
</dbReference>